<evidence type="ECO:0000256" key="9">
    <source>
        <dbReference type="ARBA" id="ARBA00023157"/>
    </source>
</evidence>
<evidence type="ECO:0000259" key="17">
    <source>
        <dbReference type="Pfam" id="PF02931"/>
    </source>
</evidence>
<evidence type="ECO:0000256" key="13">
    <source>
        <dbReference type="ARBA" id="ARBA00023303"/>
    </source>
</evidence>
<evidence type="ECO:0000259" key="18">
    <source>
        <dbReference type="Pfam" id="PF02932"/>
    </source>
</evidence>
<dbReference type="SUPFAM" id="SSF90112">
    <property type="entry name" value="Neurotransmitter-gated ion-channel transmembrane pore"/>
    <property type="match status" value="1"/>
</dbReference>
<evidence type="ECO:0000256" key="4">
    <source>
        <dbReference type="ARBA" id="ARBA00022692"/>
    </source>
</evidence>
<feature type="domain" description="Neurotransmitter-gated ion-channel transmembrane" evidence="18">
    <location>
        <begin position="282"/>
        <end position="549"/>
    </location>
</feature>
<feature type="domain" description="Neurotransmitter-gated ion-channel ligand-binding" evidence="17">
    <location>
        <begin position="66"/>
        <end position="275"/>
    </location>
</feature>
<reference evidence="19" key="1">
    <citation type="submission" date="2022-11" db="UniProtKB">
        <authorList>
            <consortium name="EnsemblMetazoa"/>
        </authorList>
    </citation>
    <scope>IDENTIFICATION</scope>
</reference>
<dbReference type="GeneID" id="110248350"/>
<evidence type="ECO:0000256" key="16">
    <source>
        <dbReference type="SAM" id="MobiDB-lite"/>
    </source>
</evidence>
<dbReference type="GO" id="GO:0045211">
    <property type="term" value="C:postsynaptic membrane"/>
    <property type="evidence" value="ECO:0007669"/>
    <property type="project" value="InterPro"/>
</dbReference>
<feature type="region of interest" description="Disordered" evidence="16">
    <location>
        <begin position="448"/>
        <end position="468"/>
    </location>
</feature>
<feature type="transmembrane region" description="Helical" evidence="15">
    <location>
        <begin position="340"/>
        <end position="364"/>
    </location>
</feature>
<keyword evidence="8 15" id="KW-0472">Membrane</keyword>
<dbReference type="PRINTS" id="PR00254">
    <property type="entry name" value="NICOTINICR"/>
</dbReference>
<evidence type="ECO:0000256" key="11">
    <source>
        <dbReference type="ARBA" id="ARBA00023180"/>
    </source>
</evidence>
<evidence type="ECO:0000256" key="1">
    <source>
        <dbReference type="ARBA" id="ARBA00009237"/>
    </source>
</evidence>
<dbReference type="AlphaFoldDB" id="A0A913YQM2"/>
<comment type="subcellular location">
    <subcellularLocation>
        <location evidence="14">Synaptic cell membrane</location>
        <topology evidence="14">Multi-pass membrane protein</topology>
    </subcellularLocation>
</comment>
<comment type="similarity">
    <text evidence="1">Belongs to the ligand-gated ion channel (TC 1.A.9) family. Acetylcholine receptor (TC 1.A.9.1) subfamily.</text>
</comment>
<dbReference type="InterPro" id="IPR006029">
    <property type="entry name" value="Neurotrans-gated_channel_TM"/>
</dbReference>
<accession>A0A913YQM2</accession>
<sequence length="565" mass="64088">MDRLHSFALVFLGLLFSGIVCVAITTSSVRPTPTSTPSTNRPTNTTIQPPLPGNGILRPGNVDHDEKRLTRDLFAGYDPGLRPVYRKQNNVTVILGMSAHQIIDVDEKNQIIKTSLWIRQKWYNPFLRWNASYYGGIGSINVKPEQVWKPDLVLYNNADPSTDGSLENFKTRIIVSSDGWQMWLAPVIFSSSCKIRIQYFPFDQQLCKLKFGSWTFDGFQLDMKPEAFSAAIDKFQDNGEWDLVGVPSKRNEEYYACCKAPYPDITFTIHIKRRVLFFLFNLIIPCLVIVLLTSLSFYLPPDSGERISVVITNLLAMTVFMLIVAELLPPTSDEVSIISVFYSCCIFEVGIALLGTCVVLKYHFCSTYVHKMPKWVRIVVLQGLGRFFCKLPKDSNYPPFCNSFAKENDKNSNTMTDSLLPRTDSQSQRNSIKDRRFVALKTLSNSDKESHVSLNTKHEDDGRSHGAPYSTHKLDDFMSEPSCDRSVIAHAILGKQEIMSRNLEKLANSVKDSDDEARAKEEWQLAASILDNFFCWVFLLSILLSSMVLYIRIREAYTVDQSGDS</sequence>
<dbReference type="PANTHER" id="PTHR18945">
    <property type="entry name" value="NEUROTRANSMITTER GATED ION CHANNEL"/>
    <property type="match status" value="1"/>
</dbReference>
<keyword evidence="20" id="KW-1185">Reference proteome</keyword>
<feature type="transmembrane region" description="Helical" evidence="15">
    <location>
        <begin position="533"/>
        <end position="553"/>
    </location>
</feature>
<feature type="compositionally biased region" description="Basic and acidic residues" evidence="16">
    <location>
        <begin position="448"/>
        <end position="464"/>
    </location>
</feature>
<keyword evidence="5 15" id="KW-1133">Transmembrane helix</keyword>
<dbReference type="FunFam" id="2.70.170.10:FF:000016">
    <property type="entry name" value="Nicotinic acetylcholine receptor subunit"/>
    <property type="match status" value="1"/>
</dbReference>
<keyword evidence="9" id="KW-1015">Disulfide bond</keyword>
<dbReference type="OrthoDB" id="5975154at2759"/>
<dbReference type="FunFam" id="1.20.58.390:FF:000073">
    <property type="entry name" value="Neuronal acetylcholine receptor subunit alpha-9-II"/>
    <property type="match status" value="1"/>
</dbReference>
<keyword evidence="6" id="KW-0770">Synapse</keyword>
<dbReference type="KEGG" id="epa:110248350"/>
<dbReference type="GO" id="GO:0004888">
    <property type="term" value="F:transmembrane signaling receptor activity"/>
    <property type="evidence" value="ECO:0007669"/>
    <property type="project" value="InterPro"/>
</dbReference>
<name>A0A913YQM2_EXADI</name>
<evidence type="ECO:0000256" key="10">
    <source>
        <dbReference type="ARBA" id="ARBA00023170"/>
    </source>
</evidence>
<dbReference type="SUPFAM" id="SSF63712">
    <property type="entry name" value="Nicotinic receptor ligand binding domain-like"/>
    <property type="match status" value="1"/>
</dbReference>
<evidence type="ECO:0000313" key="20">
    <source>
        <dbReference type="Proteomes" id="UP000887567"/>
    </source>
</evidence>
<dbReference type="RefSeq" id="XP_028517800.1">
    <property type="nucleotide sequence ID" value="XM_028661999.1"/>
</dbReference>
<dbReference type="InterPro" id="IPR036734">
    <property type="entry name" value="Neur_chan_lig-bd_sf"/>
</dbReference>
<organism evidence="19 20">
    <name type="scientific">Exaiptasia diaphana</name>
    <name type="common">Tropical sea anemone</name>
    <name type="synonym">Aiptasia pulchella</name>
    <dbReference type="NCBI Taxonomy" id="2652724"/>
    <lineage>
        <taxon>Eukaryota</taxon>
        <taxon>Metazoa</taxon>
        <taxon>Cnidaria</taxon>
        <taxon>Anthozoa</taxon>
        <taxon>Hexacorallia</taxon>
        <taxon>Actiniaria</taxon>
        <taxon>Aiptasiidae</taxon>
        <taxon>Exaiptasia</taxon>
    </lineage>
</organism>
<dbReference type="CDD" id="cd19051">
    <property type="entry name" value="LGIC_TM_cation"/>
    <property type="match status" value="1"/>
</dbReference>
<keyword evidence="12" id="KW-1071">Ligand-gated ion channel</keyword>
<dbReference type="PROSITE" id="PS00236">
    <property type="entry name" value="NEUROTR_ION_CHANNEL"/>
    <property type="match status" value="1"/>
</dbReference>
<dbReference type="EnsemblMetazoa" id="XM_028661999.1">
    <property type="protein sequence ID" value="XP_028517800.1"/>
    <property type="gene ID" value="LOC110248350"/>
</dbReference>
<evidence type="ECO:0000256" key="6">
    <source>
        <dbReference type="ARBA" id="ARBA00023018"/>
    </source>
</evidence>
<keyword evidence="3" id="KW-1003">Cell membrane</keyword>
<feature type="compositionally biased region" description="Low complexity" evidence="16">
    <location>
        <begin position="29"/>
        <end position="46"/>
    </location>
</feature>
<evidence type="ECO:0000256" key="8">
    <source>
        <dbReference type="ARBA" id="ARBA00023136"/>
    </source>
</evidence>
<dbReference type="InterPro" id="IPR036719">
    <property type="entry name" value="Neuro-gated_channel_TM_sf"/>
</dbReference>
<keyword evidence="2 15" id="KW-0813">Transport</keyword>
<feature type="signal peptide" evidence="15">
    <location>
        <begin position="1"/>
        <end position="23"/>
    </location>
</feature>
<dbReference type="InterPro" id="IPR002394">
    <property type="entry name" value="Nicotinic_acetylcholine_rcpt"/>
</dbReference>
<dbReference type="InterPro" id="IPR006202">
    <property type="entry name" value="Neur_chan_lig-bd"/>
</dbReference>
<evidence type="ECO:0000256" key="3">
    <source>
        <dbReference type="ARBA" id="ARBA00022475"/>
    </source>
</evidence>
<evidence type="ECO:0000256" key="7">
    <source>
        <dbReference type="ARBA" id="ARBA00023065"/>
    </source>
</evidence>
<feature type="transmembrane region" description="Helical" evidence="15">
    <location>
        <begin position="307"/>
        <end position="328"/>
    </location>
</feature>
<dbReference type="PRINTS" id="PR00252">
    <property type="entry name" value="NRIONCHANNEL"/>
</dbReference>
<dbReference type="Gene3D" id="2.70.170.10">
    <property type="entry name" value="Neurotransmitter-gated ion-channel ligand-binding domain"/>
    <property type="match status" value="1"/>
</dbReference>
<evidence type="ECO:0000256" key="5">
    <source>
        <dbReference type="ARBA" id="ARBA00022989"/>
    </source>
</evidence>
<dbReference type="NCBIfam" id="TIGR00860">
    <property type="entry name" value="LIC"/>
    <property type="match status" value="1"/>
</dbReference>
<dbReference type="Pfam" id="PF02932">
    <property type="entry name" value="Neur_chan_memb"/>
    <property type="match status" value="1"/>
</dbReference>
<protein>
    <submittedName>
        <fullName evidence="19">Uncharacterized protein</fullName>
    </submittedName>
</protein>
<evidence type="ECO:0000313" key="19">
    <source>
        <dbReference type="EnsemblMetazoa" id="XP_028517800.1"/>
    </source>
</evidence>
<dbReference type="OMA" id="WLAPVIF"/>
<feature type="chain" id="PRO_5038172363" evidence="15">
    <location>
        <begin position="24"/>
        <end position="565"/>
    </location>
</feature>
<dbReference type="Pfam" id="PF02931">
    <property type="entry name" value="Neur_chan_LBD"/>
    <property type="match status" value="1"/>
</dbReference>
<dbReference type="InterPro" id="IPR038050">
    <property type="entry name" value="Neuro_actylchol_rec"/>
</dbReference>
<dbReference type="CDD" id="cd18997">
    <property type="entry name" value="LGIC_ECD_nAChR"/>
    <property type="match status" value="1"/>
</dbReference>
<feature type="transmembrane region" description="Helical" evidence="15">
    <location>
        <begin position="275"/>
        <end position="295"/>
    </location>
</feature>
<dbReference type="Gene3D" id="1.20.58.390">
    <property type="entry name" value="Neurotransmitter-gated ion-channel transmembrane domain"/>
    <property type="match status" value="2"/>
</dbReference>
<keyword evidence="7 15" id="KW-0406">Ion transport</keyword>
<feature type="region of interest" description="Disordered" evidence="16">
    <location>
        <begin position="29"/>
        <end position="54"/>
    </location>
</feature>
<evidence type="ECO:0000256" key="14">
    <source>
        <dbReference type="ARBA" id="ARBA00034099"/>
    </source>
</evidence>
<keyword evidence="13 15" id="KW-0407">Ion channel</keyword>
<evidence type="ECO:0000256" key="12">
    <source>
        <dbReference type="ARBA" id="ARBA00023286"/>
    </source>
</evidence>
<keyword evidence="4 15" id="KW-0812">Transmembrane</keyword>
<dbReference type="InterPro" id="IPR018000">
    <property type="entry name" value="Neurotransmitter_ion_chnl_CS"/>
</dbReference>
<keyword evidence="10" id="KW-0675">Receptor</keyword>
<evidence type="ECO:0000256" key="2">
    <source>
        <dbReference type="ARBA" id="ARBA00022448"/>
    </source>
</evidence>
<dbReference type="InterPro" id="IPR006201">
    <property type="entry name" value="Neur_channel"/>
</dbReference>
<proteinExistence type="inferred from homology"/>
<dbReference type="GO" id="GO:0022848">
    <property type="term" value="F:acetylcholine-gated monoatomic cation-selective channel activity"/>
    <property type="evidence" value="ECO:0007669"/>
    <property type="project" value="InterPro"/>
</dbReference>
<keyword evidence="15" id="KW-0732">Signal</keyword>
<dbReference type="Proteomes" id="UP000887567">
    <property type="component" value="Unplaced"/>
</dbReference>
<evidence type="ECO:0000256" key="15">
    <source>
        <dbReference type="RuleBase" id="RU000687"/>
    </source>
</evidence>
<keyword evidence="11" id="KW-0325">Glycoprotein</keyword>